<dbReference type="EMBL" id="QNBE01000039">
    <property type="protein sequence ID" value="RKX70445.1"/>
    <property type="molecule type" value="Genomic_DNA"/>
</dbReference>
<protein>
    <submittedName>
        <fullName evidence="2">Nucleoside triphosphate pyrophosphohydrolase</fullName>
    </submittedName>
</protein>
<dbReference type="InterPro" id="IPR011551">
    <property type="entry name" value="NTP_PyrPHydrolase_MazG"/>
</dbReference>
<comment type="caution">
    <text evidence="2">The sequence shown here is derived from an EMBL/GenBank/DDBJ whole genome shotgun (WGS) entry which is preliminary data.</text>
</comment>
<dbReference type="Proteomes" id="UP000268469">
    <property type="component" value="Unassembled WGS sequence"/>
</dbReference>
<evidence type="ECO:0000259" key="1">
    <source>
        <dbReference type="Pfam" id="PF03819"/>
    </source>
</evidence>
<dbReference type="NCBIfam" id="NF007113">
    <property type="entry name" value="PRK09562.1"/>
    <property type="match status" value="1"/>
</dbReference>
<dbReference type="InterPro" id="IPR004518">
    <property type="entry name" value="MazG-like_dom"/>
</dbReference>
<dbReference type="InterPro" id="IPR048015">
    <property type="entry name" value="NTP-PPase_MazG-like_N"/>
</dbReference>
<dbReference type="GO" id="GO:0006203">
    <property type="term" value="P:dGTP catabolic process"/>
    <property type="evidence" value="ECO:0007669"/>
    <property type="project" value="TreeGrafter"/>
</dbReference>
<gene>
    <name evidence="2" type="ORF">DRP53_04960</name>
</gene>
<dbReference type="GO" id="GO:0046052">
    <property type="term" value="P:UTP catabolic process"/>
    <property type="evidence" value="ECO:0007669"/>
    <property type="project" value="TreeGrafter"/>
</dbReference>
<keyword evidence="2" id="KW-0378">Hydrolase</keyword>
<dbReference type="SUPFAM" id="SSF101386">
    <property type="entry name" value="all-alpha NTP pyrophosphatases"/>
    <property type="match status" value="2"/>
</dbReference>
<dbReference type="GO" id="GO:0046081">
    <property type="term" value="P:dUTP catabolic process"/>
    <property type="evidence" value="ECO:0007669"/>
    <property type="project" value="TreeGrafter"/>
</dbReference>
<dbReference type="Gene3D" id="1.10.287.1080">
    <property type="entry name" value="MazG-like"/>
    <property type="match status" value="2"/>
</dbReference>
<evidence type="ECO:0000313" key="3">
    <source>
        <dbReference type="Proteomes" id="UP000268469"/>
    </source>
</evidence>
<proteinExistence type="predicted"/>
<feature type="domain" description="NTP pyrophosphohydrolase MazG-like" evidence="1">
    <location>
        <begin position="27"/>
        <end position="97"/>
    </location>
</feature>
<accession>A0A660SHY9</accession>
<dbReference type="GO" id="GO:0046076">
    <property type="term" value="P:dTTP catabolic process"/>
    <property type="evidence" value="ECO:0007669"/>
    <property type="project" value="TreeGrafter"/>
</dbReference>
<evidence type="ECO:0000313" key="2">
    <source>
        <dbReference type="EMBL" id="RKX70445.1"/>
    </source>
</evidence>
<dbReference type="InterPro" id="IPR048011">
    <property type="entry name" value="NTP-PPase_MazG-like_C"/>
</dbReference>
<dbReference type="GO" id="GO:0046061">
    <property type="term" value="P:dATP catabolic process"/>
    <property type="evidence" value="ECO:0007669"/>
    <property type="project" value="TreeGrafter"/>
</dbReference>
<reference evidence="2 3" key="1">
    <citation type="submission" date="2018-06" db="EMBL/GenBank/DDBJ databases">
        <title>Extensive metabolic versatility and redundancy in microbially diverse, dynamic hydrothermal sediments.</title>
        <authorList>
            <person name="Dombrowski N."/>
            <person name="Teske A."/>
            <person name="Baker B.J."/>
        </authorList>
    </citation>
    <scope>NUCLEOTIDE SEQUENCE [LARGE SCALE GENOMIC DNA]</scope>
    <source>
        <strain evidence="2">B36_G15</strain>
    </source>
</reference>
<dbReference type="GO" id="GO:0047429">
    <property type="term" value="F:nucleoside triphosphate diphosphatase activity"/>
    <property type="evidence" value="ECO:0007669"/>
    <property type="project" value="InterPro"/>
</dbReference>
<organism evidence="2 3">
    <name type="scientific">candidate division WOR-3 bacterium</name>
    <dbReference type="NCBI Taxonomy" id="2052148"/>
    <lineage>
        <taxon>Bacteria</taxon>
        <taxon>Bacteria division WOR-3</taxon>
    </lineage>
</organism>
<dbReference type="CDD" id="cd11529">
    <property type="entry name" value="NTP-PPase_MazG_Cterm"/>
    <property type="match status" value="1"/>
</dbReference>
<dbReference type="PANTHER" id="PTHR30522:SF0">
    <property type="entry name" value="NUCLEOSIDE TRIPHOSPHATE PYROPHOSPHOHYDROLASE"/>
    <property type="match status" value="1"/>
</dbReference>
<dbReference type="Pfam" id="PF03819">
    <property type="entry name" value="MazG"/>
    <property type="match status" value="2"/>
</dbReference>
<sequence length="235" mass="27660">MAKTEEVIKLIRRLRKECPWDRKRKLKDLVNSFIEESYELLAALEDGDREKISEEIGDLLFLGLMAVVIAEEEIKIDPNQLYRDLIEKYVRRHPHVFGDAELKNGSDVLRYWERHKKRPFSDIPKVLPALVRARLIQERASRFGFDWEDVTGPIEKVKEEVAELTRSDDSSREVEFGDLLFSLVNVARFLKIDPETALAKTCDKFQRRFQRVIERAGPDADLEEMDRIWEDLKDE</sequence>
<dbReference type="NCBIfam" id="TIGR00444">
    <property type="entry name" value="mazG"/>
    <property type="match status" value="1"/>
</dbReference>
<dbReference type="CDD" id="cd11528">
    <property type="entry name" value="NTP-PPase_MazG_Nterm"/>
    <property type="match status" value="1"/>
</dbReference>
<feature type="domain" description="NTP pyrophosphohydrolase MazG-like" evidence="1">
    <location>
        <begin position="155"/>
        <end position="211"/>
    </location>
</feature>
<dbReference type="GO" id="GO:0046047">
    <property type="term" value="P:TTP catabolic process"/>
    <property type="evidence" value="ECO:0007669"/>
    <property type="project" value="TreeGrafter"/>
</dbReference>
<dbReference type="PANTHER" id="PTHR30522">
    <property type="entry name" value="NUCLEOSIDE TRIPHOSPHATE PYROPHOSPHOHYDROLASE"/>
    <property type="match status" value="1"/>
</dbReference>
<name>A0A660SHY9_UNCW3</name>
<dbReference type="AlphaFoldDB" id="A0A660SHY9"/>